<accession>A0A2J8RV83</accession>
<reference evidence="2" key="1">
    <citation type="submission" date="2017-12" db="EMBL/GenBank/DDBJ databases">
        <title>High-resolution comparative analysis of great ape genomes.</title>
        <authorList>
            <person name="Pollen A."/>
            <person name="Hastie A."/>
            <person name="Hormozdiari F."/>
            <person name="Dougherty M."/>
            <person name="Liu R."/>
            <person name="Chaisson M."/>
            <person name="Hoppe E."/>
            <person name="Hill C."/>
            <person name="Pang A."/>
            <person name="Hillier L."/>
            <person name="Baker C."/>
            <person name="Armstrong J."/>
            <person name="Shendure J."/>
            <person name="Paten B."/>
            <person name="Wilson R."/>
            <person name="Chao H."/>
            <person name="Schneider V."/>
            <person name="Ventura M."/>
            <person name="Kronenberg Z."/>
            <person name="Murali S."/>
            <person name="Gordon D."/>
            <person name="Cantsilieris S."/>
            <person name="Munson K."/>
            <person name="Nelson B."/>
            <person name="Raja A."/>
            <person name="Underwood J."/>
            <person name="Diekhans M."/>
            <person name="Fiddes I."/>
            <person name="Haussler D."/>
            <person name="Eichler E."/>
        </authorList>
    </citation>
    <scope>NUCLEOTIDE SEQUENCE [LARGE SCALE GENOMIC DNA]</scope>
    <source>
        <strain evidence="2">Susie</strain>
    </source>
</reference>
<sequence>RRCGDPGLRRRGRWAHLWAFPKAKRNPGKMRNKRRDPPIQFQNLRRS</sequence>
<name>A0A2J8RV83_PONAB</name>
<dbReference type="AlphaFoldDB" id="A0A2J8RV83"/>
<organism evidence="2">
    <name type="scientific">Pongo abelii</name>
    <name type="common">Sumatran orangutan</name>
    <name type="synonym">Pongo pygmaeus abelii</name>
    <dbReference type="NCBI Taxonomy" id="9601"/>
    <lineage>
        <taxon>Eukaryota</taxon>
        <taxon>Metazoa</taxon>
        <taxon>Chordata</taxon>
        <taxon>Craniata</taxon>
        <taxon>Vertebrata</taxon>
        <taxon>Euteleostomi</taxon>
        <taxon>Mammalia</taxon>
        <taxon>Eutheria</taxon>
        <taxon>Euarchontoglires</taxon>
        <taxon>Primates</taxon>
        <taxon>Haplorrhini</taxon>
        <taxon>Catarrhini</taxon>
        <taxon>Hominidae</taxon>
        <taxon>Pongo</taxon>
    </lineage>
</organism>
<comment type="caution">
    <text evidence="2">The sequence shown here is derived from an EMBL/GenBank/DDBJ whole genome shotgun (WGS) entry which is preliminary data.</text>
</comment>
<proteinExistence type="predicted"/>
<evidence type="ECO:0000256" key="1">
    <source>
        <dbReference type="SAM" id="MobiDB-lite"/>
    </source>
</evidence>
<feature type="region of interest" description="Disordered" evidence="1">
    <location>
        <begin position="21"/>
        <end position="47"/>
    </location>
</feature>
<feature type="non-terminal residue" evidence="2">
    <location>
        <position position="1"/>
    </location>
</feature>
<gene>
    <name evidence="2" type="ORF">CR201_G0048319</name>
</gene>
<protein>
    <submittedName>
        <fullName evidence="2">SPATA33 isoform 7</fullName>
    </submittedName>
</protein>
<dbReference type="EMBL" id="NDHI03003646">
    <property type="protein sequence ID" value="PNJ12430.1"/>
    <property type="molecule type" value="Genomic_DNA"/>
</dbReference>
<feature type="compositionally biased region" description="Basic residues" evidence="1">
    <location>
        <begin position="22"/>
        <end position="34"/>
    </location>
</feature>
<evidence type="ECO:0000313" key="2">
    <source>
        <dbReference type="EMBL" id="PNJ12430.1"/>
    </source>
</evidence>